<keyword evidence="4 6" id="KW-1133">Transmembrane helix</keyword>
<gene>
    <name evidence="8" type="ORF">Q4T40_19370</name>
</gene>
<keyword evidence="3 6" id="KW-0812">Transmembrane</keyword>
<dbReference type="PANTHER" id="PTHR43478:SF1">
    <property type="entry name" value="NA+_H+ ANTIPORTER NHAC-LIKE C-TERMINAL DOMAIN-CONTAINING PROTEIN"/>
    <property type="match status" value="1"/>
</dbReference>
<feature type="transmembrane region" description="Helical" evidence="6">
    <location>
        <begin position="194"/>
        <end position="217"/>
    </location>
</feature>
<dbReference type="PANTHER" id="PTHR43478">
    <property type="entry name" value="NA+/H+ ANTIPORTER-RELATED"/>
    <property type="match status" value="1"/>
</dbReference>
<feature type="transmembrane region" description="Helical" evidence="6">
    <location>
        <begin position="325"/>
        <end position="346"/>
    </location>
</feature>
<evidence type="ECO:0000256" key="6">
    <source>
        <dbReference type="SAM" id="Phobius"/>
    </source>
</evidence>
<dbReference type="InterPro" id="IPR018461">
    <property type="entry name" value="Na/H_Antiport_NhaC-like_C"/>
</dbReference>
<protein>
    <submittedName>
        <fullName evidence="8">Na+/H+ antiporter NhaC family protein</fullName>
    </submittedName>
</protein>
<feature type="transmembrane region" description="Helical" evidence="6">
    <location>
        <begin position="256"/>
        <end position="275"/>
    </location>
</feature>
<feature type="transmembrane region" description="Helical" evidence="6">
    <location>
        <begin position="454"/>
        <end position="476"/>
    </location>
</feature>
<evidence type="ECO:0000256" key="3">
    <source>
        <dbReference type="ARBA" id="ARBA00022692"/>
    </source>
</evidence>
<feature type="transmembrane region" description="Helical" evidence="6">
    <location>
        <begin position="394"/>
        <end position="421"/>
    </location>
</feature>
<comment type="caution">
    <text evidence="8">The sequence shown here is derived from an EMBL/GenBank/DDBJ whole genome shotgun (WGS) entry which is preliminary data.</text>
</comment>
<evidence type="ECO:0000256" key="4">
    <source>
        <dbReference type="ARBA" id="ARBA00022989"/>
    </source>
</evidence>
<feature type="transmembrane region" description="Helical" evidence="6">
    <location>
        <begin position="295"/>
        <end position="313"/>
    </location>
</feature>
<dbReference type="Pfam" id="PF03553">
    <property type="entry name" value="Na_H_antiporter"/>
    <property type="match status" value="1"/>
</dbReference>
<reference evidence="8 9" key="1">
    <citation type="submission" date="2023-07" db="EMBL/GenBank/DDBJ databases">
        <title>The novel representative of Negativicutes class, Anaeroselena agilis gen. nov. sp. nov.</title>
        <authorList>
            <person name="Prokofeva M.I."/>
            <person name="Elcheninov A.G."/>
            <person name="Klyukina A."/>
            <person name="Kublanov I.V."/>
            <person name="Frolov E.N."/>
            <person name="Podosokorskaya O.A."/>
        </authorList>
    </citation>
    <scope>NUCLEOTIDE SEQUENCE [LARGE SCALE GENOMIC DNA]</scope>
    <source>
        <strain evidence="8 9">4137-cl</strain>
    </source>
</reference>
<dbReference type="RefSeq" id="WP_413781853.1">
    <property type="nucleotide sequence ID" value="NZ_JAUOZS010000001.1"/>
</dbReference>
<feature type="transmembrane region" description="Helical" evidence="6">
    <location>
        <begin position="101"/>
        <end position="122"/>
    </location>
</feature>
<feature type="domain" description="Na+/H+ antiporter NhaC-like C-terminal" evidence="7">
    <location>
        <begin position="154"/>
        <end position="474"/>
    </location>
</feature>
<proteinExistence type="predicted"/>
<evidence type="ECO:0000256" key="5">
    <source>
        <dbReference type="ARBA" id="ARBA00023136"/>
    </source>
</evidence>
<sequence>MDAFSVVPPIAAILGAAVTKRIIPSLVVGLLAGAVIKSGGNPLTGAVIAGEYLSRVVADENHAYIILFLFGFGALAEMFKVGGGISGFAKAVDPYVQSEKGALLSVLLVTPVTFLDCCFHVISTGTISRPLLDKTGGSKEKLAFIINTTSSQLIVLIPFATTYLGYILGVTGSAMSQAGIAGSPYMYYLASLPFNFYSILMVVISLVSIFWSFNFSFFRLADPAYKKDLPEGDHDSHEAHEECAFAEKVPPRVANLLVPLALLLLMIIYLFWWTGQAKGANSLWNAMMNADYEKAIFTATLATIVFTAVIYGIQRIPMKELQSHFLSGGTEMLPPIVILIFAWAITGVTQDLGFNSFIGNFLANNFISRPLVPLVVFAVAGLASYFMGSSWGTWALVMPMALSLAATTDANVSLTIGAVLAGGSIGDNLSPLGETPVLTAAVTDLPLTIHVNYVLPYGVVAIALSSMLYLIAGFFYK</sequence>
<comment type="subcellular location">
    <subcellularLocation>
        <location evidence="1">Cell membrane</location>
        <topology evidence="1">Multi-pass membrane protein</topology>
    </subcellularLocation>
</comment>
<keyword evidence="5 6" id="KW-0472">Membrane</keyword>
<organism evidence="8 9">
    <name type="scientific">Anaeroselena agilis</name>
    <dbReference type="NCBI Taxonomy" id="3063788"/>
    <lineage>
        <taxon>Bacteria</taxon>
        <taxon>Bacillati</taxon>
        <taxon>Bacillota</taxon>
        <taxon>Negativicutes</taxon>
        <taxon>Acetonemataceae</taxon>
        <taxon>Anaeroselena</taxon>
    </lineage>
</organism>
<keyword evidence="2" id="KW-1003">Cell membrane</keyword>
<dbReference type="EMBL" id="JAUOZS010000001">
    <property type="protein sequence ID" value="MDT8903396.1"/>
    <property type="molecule type" value="Genomic_DNA"/>
</dbReference>
<evidence type="ECO:0000313" key="9">
    <source>
        <dbReference type="Proteomes" id="UP001254848"/>
    </source>
</evidence>
<keyword evidence="9" id="KW-1185">Reference proteome</keyword>
<dbReference type="Proteomes" id="UP001254848">
    <property type="component" value="Unassembled WGS sequence"/>
</dbReference>
<feature type="transmembrane region" description="Helical" evidence="6">
    <location>
        <begin position="63"/>
        <end position="89"/>
    </location>
</feature>
<evidence type="ECO:0000259" key="7">
    <source>
        <dbReference type="Pfam" id="PF03553"/>
    </source>
</evidence>
<accession>A0ABU3P5J3</accession>
<feature type="transmembrane region" description="Helical" evidence="6">
    <location>
        <begin position="366"/>
        <end position="387"/>
    </location>
</feature>
<evidence type="ECO:0000256" key="2">
    <source>
        <dbReference type="ARBA" id="ARBA00022475"/>
    </source>
</evidence>
<evidence type="ECO:0000256" key="1">
    <source>
        <dbReference type="ARBA" id="ARBA00004651"/>
    </source>
</evidence>
<name>A0ABU3P5J3_9FIRM</name>
<evidence type="ECO:0000313" key="8">
    <source>
        <dbReference type="EMBL" id="MDT8903396.1"/>
    </source>
</evidence>